<sequence length="181" mass="19553">MSSSKKQILAVAALCFAAAGVGFGAYRYLAQPHSIDEPGGMAPEITLNDLTGTPRQLSEWRGKLILVNFWATWCAPCLHEIPMLMDMQQQYGGRGLQVVGAAMDEVEAVRIGAPRLGIQYPVLVGDSEIINAMQALGDQLGALPYSVLINANGMIVSRKHGEFERDELIQLIEQNLPTTGG</sequence>
<dbReference type="PANTHER" id="PTHR42852:SF17">
    <property type="entry name" value="THIOREDOXIN-LIKE PROTEIN HI_1115"/>
    <property type="match status" value="1"/>
</dbReference>
<gene>
    <name evidence="3" type="ORF">SAMN04488068_0110</name>
</gene>
<dbReference type="STRING" id="490188.SAMN04488068_0110"/>
<evidence type="ECO:0000313" key="4">
    <source>
        <dbReference type="Proteomes" id="UP000199758"/>
    </source>
</evidence>
<evidence type="ECO:0000256" key="1">
    <source>
        <dbReference type="ARBA" id="ARBA00023284"/>
    </source>
</evidence>
<organism evidence="3 4">
    <name type="scientific">Hydrocarboniphaga daqingensis</name>
    <dbReference type="NCBI Taxonomy" id="490188"/>
    <lineage>
        <taxon>Bacteria</taxon>
        <taxon>Pseudomonadati</taxon>
        <taxon>Pseudomonadota</taxon>
        <taxon>Gammaproteobacteria</taxon>
        <taxon>Nevskiales</taxon>
        <taxon>Nevskiaceae</taxon>
        <taxon>Hydrocarboniphaga</taxon>
    </lineage>
</organism>
<dbReference type="PROSITE" id="PS51352">
    <property type="entry name" value="THIOREDOXIN_2"/>
    <property type="match status" value="1"/>
</dbReference>
<dbReference type="EMBL" id="FQWZ01000001">
    <property type="protein sequence ID" value="SHG42198.1"/>
    <property type="molecule type" value="Genomic_DNA"/>
</dbReference>
<dbReference type="InterPro" id="IPR036249">
    <property type="entry name" value="Thioredoxin-like_sf"/>
</dbReference>
<dbReference type="GO" id="GO:0016209">
    <property type="term" value="F:antioxidant activity"/>
    <property type="evidence" value="ECO:0007669"/>
    <property type="project" value="InterPro"/>
</dbReference>
<keyword evidence="3" id="KW-0413">Isomerase</keyword>
<proteinExistence type="predicted"/>
<evidence type="ECO:0000313" key="3">
    <source>
        <dbReference type="EMBL" id="SHG42198.1"/>
    </source>
</evidence>
<keyword evidence="4" id="KW-1185">Reference proteome</keyword>
<dbReference type="SUPFAM" id="SSF52833">
    <property type="entry name" value="Thioredoxin-like"/>
    <property type="match status" value="1"/>
</dbReference>
<dbReference type="Gene3D" id="3.40.30.10">
    <property type="entry name" value="Glutaredoxin"/>
    <property type="match status" value="1"/>
</dbReference>
<dbReference type="AlphaFoldDB" id="A0A1M5JNU7"/>
<dbReference type="PANTHER" id="PTHR42852">
    <property type="entry name" value="THIOL:DISULFIDE INTERCHANGE PROTEIN DSBE"/>
    <property type="match status" value="1"/>
</dbReference>
<dbReference type="OrthoDB" id="9788279at2"/>
<feature type="domain" description="Thioredoxin" evidence="2">
    <location>
        <begin position="36"/>
        <end position="177"/>
    </location>
</feature>
<name>A0A1M5JNU7_9GAMM</name>
<dbReference type="InterPro" id="IPR000866">
    <property type="entry name" value="AhpC/TSA"/>
</dbReference>
<dbReference type="CDD" id="cd02966">
    <property type="entry name" value="TlpA_like_family"/>
    <property type="match status" value="1"/>
</dbReference>
<dbReference type="GO" id="GO:0015036">
    <property type="term" value="F:disulfide oxidoreductase activity"/>
    <property type="evidence" value="ECO:0007669"/>
    <property type="project" value="UniProtKB-ARBA"/>
</dbReference>
<dbReference type="Proteomes" id="UP000199758">
    <property type="component" value="Unassembled WGS sequence"/>
</dbReference>
<dbReference type="PROSITE" id="PS00194">
    <property type="entry name" value="THIOREDOXIN_1"/>
    <property type="match status" value="1"/>
</dbReference>
<evidence type="ECO:0000259" key="2">
    <source>
        <dbReference type="PROSITE" id="PS51352"/>
    </source>
</evidence>
<dbReference type="GO" id="GO:0016853">
    <property type="term" value="F:isomerase activity"/>
    <property type="evidence" value="ECO:0007669"/>
    <property type="project" value="UniProtKB-KW"/>
</dbReference>
<dbReference type="InterPro" id="IPR013766">
    <property type="entry name" value="Thioredoxin_domain"/>
</dbReference>
<reference evidence="3 4" key="1">
    <citation type="submission" date="2016-11" db="EMBL/GenBank/DDBJ databases">
        <authorList>
            <person name="Jaros S."/>
            <person name="Januszkiewicz K."/>
            <person name="Wedrychowicz H."/>
        </authorList>
    </citation>
    <scope>NUCLEOTIDE SEQUENCE [LARGE SCALE GENOMIC DNA]</scope>
    <source>
        <strain evidence="3 4">CGMCC 1.7049</strain>
    </source>
</reference>
<dbReference type="InterPro" id="IPR017937">
    <property type="entry name" value="Thioredoxin_CS"/>
</dbReference>
<accession>A0A1M5JNU7</accession>
<protein>
    <submittedName>
        <fullName evidence="3">Thiol-disulfide isomerase or thioredoxin</fullName>
    </submittedName>
</protein>
<keyword evidence="1" id="KW-0676">Redox-active center</keyword>
<dbReference type="InterPro" id="IPR050553">
    <property type="entry name" value="Thioredoxin_ResA/DsbE_sf"/>
</dbReference>
<dbReference type="Pfam" id="PF00578">
    <property type="entry name" value="AhpC-TSA"/>
    <property type="match status" value="1"/>
</dbReference>